<dbReference type="SMART" id="SM00507">
    <property type="entry name" value="HNHc"/>
    <property type="match status" value="1"/>
</dbReference>
<protein>
    <recommendedName>
        <fullName evidence="1">HNH nuclease domain-containing protein</fullName>
    </recommendedName>
</protein>
<dbReference type="RefSeq" id="WP_167921478.1">
    <property type="nucleotide sequence ID" value="NZ_JAATIT010000002.1"/>
</dbReference>
<evidence type="ECO:0000313" key="2">
    <source>
        <dbReference type="EMBL" id="NJB90043.1"/>
    </source>
</evidence>
<dbReference type="AlphaFoldDB" id="A0A7X5XSD1"/>
<evidence type="ECO:0000313" key="3">
    <source>
        <dbReference type="Proteomes" id="UP000535078"/>
    </source>
</evidence>
<organism evidence="2 3">
    <name type="scientific">Sphingopyxis italica</name>
    <dbReference type="NCBI Taxonomy" id="1129133"/>
    <lineage>
        <taxon>Bacteria</taxon>
        <taxon>Pseudomonadati</taxon>
        <taxon>Pseudomonadota</taxon>
        <taxon>Alphaproteobacteria</taxon>
        <taxon>Sphingomonadales</taxon>
        <taxon>Sphingomonadaceae</taxon>
        <taxon>Sphingopyxis</taxon>
    </lineage>
</organism>
<proteinExistence type="predicted"/>
<dbReference type="Pfam" id="PF01844">
    <property type="entry name" value="HNH"/>
    <property type="match status" value="1"/>
</dbReference>
<name>A0A7X5XSD1_9SPHN</name>
<keyword evidence="3" id="KW-1185">Reference proteome</keyword>
<dbReference type="Proteomes" id="UP000535078">
    <property type="component" value="Unassembled WGS sequence"/>
</dbReference>
<dbReference type="CDD" id="cd00085">
    <property type="entry name" value="HNHc"/>
    <property type="match status" value="1"/>
</dbReference>
<feature type="domain" description="HNH nuclease" evidence="1">
    <location>
        <begin position="305"/>
        <end position="358"/>
    </location>
</feature>
<dbReference type="PANTHER" id="PTHR39639:SF1">
    <property type="entry name" value="DUF262 DOMAIN-CONTAINING PROTEIN"/>
    <property type="match status" value="1"/>
</dbReference>
<dbReference type="PANTHER" id="PTHR39639">
    <property type="entry name" value="CHROMOSOME 16, WHOLE GENOME SHOTGUN SEQUENCE"/>
    <property type="match status" value="1"/>
</dbReference>
<dbReference type="EMBL" id="JAATIT010000002">
    <property type="protein sequence ID" value="NJB90043.1"/>
    <property type="molecule type" value="Genomic_DNA"/>
</dbReference>
<dbReference type="Gene3D" id="1.10.30.50">
    <property type="match status" value="1"/>
</dbReference>
<dbReference type="Pfam" id="PF03235">
    <property type="entry name" value="GmrSD_N"/>
    <property type="match status" value="1"/>
</dbReference>
<dbReference type="InterPro" id="IPR004919">
    <property type="entry name" value="GmrSD_N"/>
</dbReference>
<reference evidence="2 3" key="1">
    <citation type="submission" date="2020-03" db="EMBL/GenBank/DDBJ databases">
        <title>Genomic Encyclopedia of Type Strains, Phase IV (KMG-IV): sequencing the most valuable type-strain genomes for metagenomic binning, comparative biology and taxonomic classification.</title>
        <authorList>
            <person name="Goeker M."/>
        </authorList>
    </citation>
    <scope>NUCLEOTIDE SEQUENCE [LARGE SCALE GENOMIC DNA]</scope>
    <source>
        <strain evidence="2 3">DSM 25229</strain>
    </source>
</reference>
<dbReference type="GO" id="GO:0004519">
    <property type="term" value="F:endonuclease activity"/>
    <property type="evidence" value="ECO:0007669"/>
    <property type="project" value="InterPro"/>
</dbReference>
<accession>A0A7X5XSD1</accession>
<gene>
    <name evidence="2" type="ORF">GGR90_002218</name>
</gene>
<sequence>MKITLKNIKVSELVEGYKDEGEAGVRGFGGRLDIRPAYQREMIYKDKQKHEVIHTVRKSFPLNTMYWAVAGGGYELMDGQQRTLSICQYVAGDYSVEIDGSPKGFGNLTADRKRQILDYKLSVYVCEGSEDEKLDWFRIINIAGEKLTDQELRNAIYTGPWLADAKRWFSKTGAPAAAIGSKLVNGAPIRQDYLETALDWLSGGRIEHYMAGHQHDQNANELWTYFQNVINWVELTFPNYRKEMKGVAWGPLYNSFGKEKLDTAKLEADVTRLMRDEDVTKKSGIYDYVLSGSERALSIRAFTDNMKREAYERQRGVCPACNDPFPLDGMEADHITPWSKGGKTVAANCQMLCKMDNRTKSGK</sequence>
<dbReference type="GO" id="GO:0003676">
    <property type="term" value="F:nucleic acid binding"/>
    <property type="evidence" value="ECO:0007669"/>
    <property type="project" value="InterPro"/>
</dbReference>
<comment type="caution">
    <text evidence="2">The sequence shown here is derived from an EMBL/GenBank/DDBJ whole genome shotgun (WGS) entry which is preliminary data.</text>
</comment>
<dbReference type="InterPro" id="IPR002711">
    <property type="entry name" value="HNH"/>
</dbReference>
<dbReference type="GO" id="GO:0008270">
    <property type="term" value="F:zinc ion binding"/>
    <property type="evidence" value="ECO:0007669"/>
    <property type="project" value="InterPro"/>
</dbReference>
<evidence type="ECO:0000259" key="1">
    <source>
        <dbReference type="SMART" id="SM00507"/>
    </source>
</evidence>
<dbReference type="InterPro" id="IPR003615">
    <property type="entry name" value="HNH_nuc"/>
</dbReference>